<comment type="subunit">
    <text evidence="4">Part of the Bam complex.</text>
</comment>
<comment type="caution">
    <text evidence="7">The sequence shown here is derived from an EMBL/GenBank/DDBJ whole genome shotgun (WGS) entry which is preliminary data.</text>
</comment>
<dbReference type="SUPFAM" id="SSF50998">
    <property type="entry name" value="Quinoprotein alcohol dehydrogenase-like"/>
    <property type="match status" value="1"/>
</dbReference>
<comment type="similarity">
    <text evidence="4">Belongs to the BamB family.</text>
</comment>
<dbReference type="NCBIfam" id="TIGR03300">
    <property type="entry name" value="assembly_YfgL"/>
    <property type="match status" value="1"/>
</dbReference>
<evidence type="ECO:0000256" key="1">
    <source>
        <dbReference type="ARBA" id="ARBA00022729"/>
    </source>
</evidence>
<keyword evidence="8" id="KW-1185">Reference proteome</keyword>
<dbReference type="GO" id="GO:0051205">
    <property type="term" value="P:protein insertion into membrane"/>
    <property type="evidence" value="ECO:0007669"/>
    <property type="project" value="UniProtKB-UniRule"/>
</dbReference>
<evidence type="ECO:0000256" key="5">
    <source>
        <dbReference type="SAM" id="SignalP"/>
    </source>
</evidence>
<gene>
    <name evidence="4" type="primary">bamB</name>
    <name evidence="7" type="ORF">IQ22_01363</name>
</gene>
<comment type="function">
    <text evidence="4">Part of the outer membrane protein assembly complex, which is involved in assembly and insertion of beta-barrel proteins into the outer membrane.</text>
</comment>
<evidence type="ECO:0000313" key="7">
    <source>
        <dbReference type="EMBL" id="TWI55441.1"/>
    </source>
</evidence>
<dbReference type="InterPro" id="IPR011047">
    <property type="entry name" value="Quinoprotein_ADH-like_sf"/>
</dbReference>
<dbReference type="GO" id="GO:0009279">
    <property type="term" value="C:cell outer membrane"/>
    <property type="evidence" value="ECO:0007669"/>
    <property type="project" value="UniProtKB-SubCell"/>
</dbReference>
<evidence type="ECO:0000313" key="8">
    <source>
        <dbReference type="Proteomes" id="UP000316905"/>
    </source>
</evidence>
<dbReference type="InterPro" id="IPR015943">
    <property type="entry name" value="WD40/YVTN_repeat-like_dom_sf"/>
</dbReference>
<dbReference type="InterPro" id="IPR017687">
    <property type="entry name" value="BamB"/>
</dbReference>
<sequence length="380" mass="40936">MLRWKQMVLVALALAVVGCSSSKTKELPPAELQEFTSEVQLKEQWSRSIGEGQGETYNQLTPAVDGQSLYVTDSEGLVMALNRESGDVIWKKELDVPVSGGVGAGYGLVLLGTLRGEVIALDAASGDEKWRSRASSEVLAPPVTNGDIVVAHTQDDKLFAFDASTGDRRWLYEESMPVLTLRGTGAPVVTNRYVVAGLSSGKVIALDTQRGLPLWEQVVAVPQGRSELDRMVDINGGMLLSGSTLYVTTYHGRVAGLDLESGRMLWQRDASSYTGVAEGFGNVYVSLDNGTVEAVDQNSSSALWSNESLARRQLSAPAVLSSYVVVGDFEGYIHLLSQVDGHMAGREKLGNGGIRVRPLVDGDWMYVYGNGGKLVAYTIR</sequence>
<keyword evidence="1 4" id="KW-0732">Signal</keyword>
<evidence type="ECO:0000259" key="6">
    <source>
        <dbReference type="Pfam" id="PF13360"/>
    </source>
</evidence>
<evidence type="ECO:0000256" key="2">
    <source>
        <dbReference type="ARBA" id="ARBA00023136"/>
    </source>
</evidence>
<dbReference type="InterPro" id="IPR002372">
    <property type="entry name" value="PQQ_rpt_dom"/>
</dbReference>
<comment type="subcellular location">
    <subcellularLocation>
        <location evidence="4">Cell outer membrane</location>
        <topology evidence="4">Lipid-anchor</topology>
    </subcellularLocation>
</comment>
<dbReference type="OrthoDB" id="5173551at2"/>
<feature type="chain" id="PRO_5022276200" description="Outer membrane protein assembly factor BamB" evidence="5">
    <location>
        <begin position="23"/>
        <end position="380"/>
    </location>
</feature>
<evidence type="ECO:0000256" key="3">
    <source>
        <dbReference type="ARBA" id="ARBA00023237"/>
    </source>
</evidence>
<protein>
    <recommendedName>
        <fullName evidence="4">Outer membrane protein assembly factor BamB</fullName>
    </recommendedName>
</protein>
<reference evidence="7 8" key="1">
    <citation type="journal article" date="2015" name="Stand. Genomic Sci.">
        <title>Genomic Encyclopedia of Bacterial and Archaeal Type Strains, Phase III: the genomes of soil and plant-associated and newly described type strains.</title>
        <authorList>
            <person name="Whitman W.B."/>
            <person name="Woyke T."/>
            <person name="Klenk H.P."/>
            <person name="Zhou Y."/>
            <person name="Lilburn T.G."/>
            <person name="Beck B.J."/>
            <person name="De Vos P."/>
            <person name="Vandamme P."/>
            <person name="Eisen J.A."/>
            <person name="Garrity G."/>
            <person name="Hugenholtz P."/>
            <person name="Kyrpides N.C."/>
        </authorList>
    </citation>
    <scope>NUCLEOTIDE SEQUENCE [LARGE SCALE GENOMIC DNA]</scope>
    <source>
        <strain evidence="7 8">CGMCC 1.6858</strain>
    </source>
</reference>
<dbReference type="SMART" id="SM00564">
    <property type="entry name" value="PQQ"/>
    <property type="match status" value="6"/>
</dbReference>
<proteinExistence type="inferred from homology"/>
<accession>A0A562QFC9</accession>
<organism evidence="7 8">
    <name type="scientific">Pseudomonas duriflava</name>
    <dbReference type="NCBI Taxonomy" id="459528"/>
    <lineage>
        <taxon>Bacteria</taxon>
        <taxon>Pseudomonadati</taxon>
        <taxon>Pseudomonadota</taxon>
        <taxon>Gammaproteobacteria</taxon>
        <taxon>Pseudomonadales</taxon>
        <taxon>Pseudomonadaceae</taxon>
        <taxon>Pseudomonas</taxon>
    </lineage>
</organism>
<dbReference type="PANTHER" id="PTHR34512">
    <property type="entry name" value="CELL SURFACE PROTEIN"/>
    <property type="match status" value="1"/>
</dbReference>
<keyword evidence="4" id="KW-0449">Lipoprotein</keyword>
<keyword evidence="3 4" id="KW-0998">Cell outer membrane</keyword>
<dbReference type="HAMAP" id="MF_00923">
    <property type="entry name" value="OM_assembly_BamB"/>
    <property type="match status" value="1"/>
</dbReference>
<dbReference type="EMBL" id="VLKY01000004">
    <property type="protein sequence ID" value="TWI55441.1"/>
    <property type="molecule type" value="Genomic_DNA"/>
</dbReference>
<name>A0A562QFC9_9PSED</name>
<keyword evidence="4" id="KW-0564">Palmitate</keyword>
<dbReference type="PROSITE" id="PS51257">
    <property type="entry name" value="PROKAR_LIPOPROTEIN"/>
    <property type="match status" value="1"/>
</dbReference>
<feature type="domain" description="Pyrrolo-quinoline quinone repeat" evidence="6">
    <location>
        <begin position="75"/>
        <end position="306"/>
    </location>
</feature>
<dbReference type="RefSeq" id="WP_145139959.1">
    <property type="nucleotide sequence ID" value="NZ_VLKY01000004.1"/>
</dbReference>
<feature type="signal peptide" evidence="5">
    <location>
        <begin position="1"/>
        <end position="22"/>
    </location>
</feature>
<dbReference type="AlphaFoldDB" id="A0A562QFC9"/>
<keyword evidence="2 4" id="KW-0472">Membrane</keyword>
<dbReference type="Pfam" id="PF13360">
    <property type="entry name" value="PQQ_2"/>
    <property type="match status" value="1"/>
</dbReference>
<dbReference type="PANTHER" id="PTHR34512:SF30">
    <property type="entry name" value="OUTER MEMBRANE PROTEIN ASSEMBLY FACTOR BAMB"/>
    <property type="match status" value="1"/>
</dbReference>
<evidence type="ECO:0000256" key="4">
    <source>
        <dbReference type="HAMAP-Rule" id="MF_00923"/>
    </source>
</evidence>
<dbReference type="InterPro" id="IPR018391">
    <property type="entry name" value="PQQ_b-propeller_rpt"/>
</dbReference>
<dbReference type="Proteomes" id="UP000316905">
    <property type="component" value="Unassembled WGS sequence"/>
</dbReference>
<dbReference type="GO" id="GO:0043165">
    <property type="term" value="P:Gram-negative-bacterium-type cell outer membrane assembly"/>
    <property type="evidence" value="ECO:0007669"/>
    <property type="project" value="UniProtKB-UniRule"/>
</dbReference>
<dbReference type="Gene3D" id="2.130.10.10">
    <property type="entry name" value="YVTN repeat-like/Quinoprotein amine dehydrogenase"/>
    <property type="match status" value="1"/>
</dbReference>